<dbReference type="InterPro" id="IPR041698">
    <property type="entry name" value="Methyltransf_25"/>
</dbReference>
<dbReference type="Gene3D" id="2.20.25.570">
    <property type="match status" value="1"/>
</dbReference>
<dbReference type="Pfam" id="PF13649">
    <property type="entry name" value="Methyltransf_25"/>
    <property type="match status" value="1"/>
</dbReference>
<sequence length="244" mass="26686">MTSSAPDYDRAAAHYDELTGARPDTTATVDFLAEHAGDGKILELGVGTGRIACPLAERGYDVTGLDNSAGMLAKLRARPDGRDVSVVLGSFTDFALESRYSLIYTVFNSLFCVVTQEEQLAAFERAAVHLDVGGRFVVETNLPELSRSDGAGRTLNTSSIERRRVMLEAATHDAAQQRVRSQTVVLSENGIELMPLMLRYIWPSELTLMARLAGFRLTARYGDWDKSRFAGGSQQQISVFELAS</sequence>
<name>A0A1H1VTX2_9ACTN</name>
<dbReference type="Proteomes" id="UP000199103">
    <property type="component" value="Chromosome I"/>
</dbReference>
<dbReference type="STRING" id="630515.SAMN04489812_3349"/>
<dbReference type="OrthoDB" id="3172472at2"/>
<gene>
    <name evidence="2" type="ORF">SAMN04489812_3349</name>
</gene>
<dbReference type="Gene3D" id="3.40.50.150">
    <property type="entry name" value="Vaccinia Virus protein VP39"/>
    <property type="match status" value="1"/>
</dbReference>
<evidence type="ECO:0000259" key="1">
    <source>
        <dbReference type="Pfam" id="PF13649"/>
    </source>
</evidence>
<accession>A0A1H1VTX2</accession>
<evidence type="ECO:0000313" key="2">
    <source>
        <dbReference type="EMBL" id="SDS88202.1"/>
    </source>
</evidence>
<dbReference type="EMBL" id="LT629772">
    <property type="protein sequence ID" value="SDS88202.1"/>
    <property type="molecule type" value="Genomic_DNA"/>
</dbReference>
<reference evidence="2 3" key="1">
    <citation type="submission" date="2016-10" db="EMBL/GenBank/DDBJ databases">
        <authorList>
            <person name="de Groot N.N."/>
        </authorList>
    </citation>
    <scope>NUCLEOTIDE SEQUENCE [LARGE SCALE GENOMIC DNA]</scope>
    <source>
        <strain evidence="2 3">DSM 21800</strain>
    </source>
</reference>
<keyword evidence="2" id="KW-0489">Methyltransferase</keyword>
<proteinExistence type="predicted"/>
<dbReference type="SUPFAM" id="SSF53335">
    <property type="entry name" value="S-adenosyl-L-methionine-dependent methyltransferases"/>
    <property type="match status" value="1"/>
</dbReference>
<dbReference type="AlphaFoldDB" id="A0A1H1VTX2"/>
<protein>
    <submittedName>
        <fullName evidence="2">Methyltransferase domain-containing protein</fullName>
    </submittedName>
</protein>
<dbReference type="InterPro" id="IPR029063">
    <property type="entry name" value="SAM-dependent_MTases_sf"/>
</dbReference>
<keyword evidence="2" id="KW-0808">Transferase</keyword>
<dbReference type="RefSeq" id="WP_091526608.1">
    <property type="nucleotide sequence ID" value="NZ_LT629772.1"/>
</dbReference>
<dbReference type="GO" id="GO:0032259">
    <property type="term" value="P:methylation"/>
    <property type="evidence" value="ECO:0007669"/>
    <property type="project" value="UniProtKB-KW"/>
</dbReference>
<feature type="domain" description="Methyltransferase" evidence="1">
    <location>
        <begin position="41"/>
        <end position="134"/>
    </location>
</feature>
<organism evidence="2 3">
    <name type="scientific">Microlunatus soli</name>
    <dbReference type="NCBI Taxonomy" id="630515"/>
    <lineage>
        <taxon>Bacteria</taxon>
        <taxon>Bacillati</taxon>
        <taxon>Actinomycetota</taxon>
        <taxon>Actinomycetes</taxon>
        <taxon>Propionibacteriales</taxon>
        <taxon>Propionibacteriaceae</taxon>
        <taxon>Microlunatus</taxon>
    </lineage>
</organism>
<evidence type="ECO:0000313" key="3">
    <source>
        <dbReference type="Proteomes" id="UP000199103"/>
    </source>
</evidence>
<dbReference type="GO" id="GO:0008168">
    <property type="term" value="F:methyltransferase activity"/>
    <property type="evidence" value="ECO:0007669"/>
    <property type="project" value="UniProtKB-KW"/>
</dbReference>
<keyword evidence="3" id="KW-1185">Reference proteome</keyword>
<dbReference type="CDD" id="cd02440">
    <property type="entry name" value="AdoMet_MTases"/>
    <property type="match status" value="1"/>
</dbReference>